<comment type="caution">
    <text evidence="2">The sequence shown here is derived from an EMBL/GenBank/DDBJ whole genome shotgun (WGS) entry which is preliminary data.</text>
</comment>
<sequence>MNPNLQDGIVFDIVITKVMVEYIALVLPFSRKYRSRKFS</sequence>
<keyword evidence="1" id="KW-1133">Transmembrane helix</keyword>
<reference evidence="3" key="1">
    <citation type="journal article" date="2024" name="IScience">
        <title>Strigolactones Initiate the Formation of Haustorium-like Structures in Castilleja.</title>
        <authorList>
            <person name="Buerger M."/>
            <person name="Peterson D."/>
            <person name="Chory J."/>
        </authorList>
    </citation>
    <scope>NUCLEOTIDE SEQUENCE [LARGE SCALE GENOMIC DNA]</scope>
</reference>
<gene>
    <name evidence="2" type="ORF">CASFOL_038990</name>
</gene>
<proteinExistence type="predicted"/>
<feature type="transmembrane region" description="Helical" evidence="1">
    <location>
        <begin position="6"/>
        <end position="29"/>
    </location>
</feature>
<dbReference type="AlphaFoldDB" id="A0ABD3BIG9"/>
<name>A0ABD3BIG9_9LAMI</name>
<dbReference type="EMBL" id="JAVIJP010000086">
    <property type="protein sequence ID" value="KAL3617243.1"/>
    <property type="molecule type" value="Genomic_DNA"/>
</dbReference>
<evidence type="ECO:0000256" key="1">
    <source>
        <dbReference type="SAM" id="Phobius"/>
    </source>
</evidence>
<keyword evidence="1" id="KW-0472">Membrane</keyword>
<organism evidence="2 3">
    <name type="scientific">Castilleja foliolosa</name>
    <dbReference type="NCBI Taxonomy" id="1961234"/>
    <lineage>
        <taxon>Eukaryota</taxon>
        <taxon>Viridiplantae</taxon>
        <taxon>Streptophyta</taxon>
        <taxon>Embryophyta</taxon>
        <taxon>Tracheophyta</taxon>
        <taxon>Spermatophyta</taxon>
        <taxon>Magnoliopsida</taxon>
        <taxon>eudicotyledons</taxon>
        <taxon>Gunneridae</taxon>
        <taxon>Pentapetalae</taxon>
        <taxon>asterids</taxon>
        <taxon>lamiids</taxon>
        <taxon>Lamiales</taxon>
        <taxon>Orobanchaceae</taxon>
        <taxon>Pedicularideae</taxon>
        <taxon>Castillejinae</taxon>
        <taxon>Castilleja</taxon>
    </lineage>
</organism>
<dbReference type="Proteomes" id="UP001632038">
    <property type="component" value="Unassembled WGS sequence"/>
</dbReference>
<accession>A0ABD3BIG9</accession>
<protein>
    <submittedName>
        <fullName evidence="2">Uncharacterized protein</fullName>
    </submittedName>
</protein>
<keyword evidence="1" id="KW-0812">Transmembrane</keyword>
<evidence type="ECO:0000313" key="2">
    <source>
        <dbReference type="EMBL" id="KAL3617243.1"/>
    </source>
</evidence>
<evidence type="ECO:0000313" key="3">
    <source>
        <dbReference type="Proteomes" id="UP001632038"/>
    </source>
</evidence>
<keyword evidence="3" id="KW-1185">Reference proteome</keyword>